<evidence type="ECO:0000256" key="1">
    <source>
        <dbReference type="ARBA" id="ARBA00007626"/>
    </source>
</evidence>
<dbReference type="Pfam" id="PF01535">
    <property type="entry name" value="PPR"/>
    <property type="match status" value="2"/>
</dbReference>
<feature type="repeat" description="PPR" evidence="3">
    <location>
        <begin position="445"/>
        <end position="479"/>
    </location>
</feature>
<dbReference type="PANTHER" id="PTHR47938:SF46">
    <property type="entry name" value="PENTACOTRIPEPTIDE-REPEAT REGION OF PRORP DOMAIN-CONTAINING PROTEIN"/>
    <property type="match status" value="1"/>
</dbReference>
<accession>A0A8X7XTQ7</accession>
<dbReference type="GO" id="GO:0003729">
    <property type="term" value="F:mRNA binding"/>
    <property type="evidence" value="ECO:0007669"/>
    <property type="project" value="TreeGrafter"/>
</dbReference>
<proteinExistence type="inferred from homology"/>
<evidence type="ECO:0008006" key="6">
    <source>
        <dbReference type="Google" id="ProtNLM"/>
    </source>
</evidence>
<evidence type="ECO:0000256" key="3">
    <source>
        <dbReference type="PROSITE-ProRule" id="PRU00708"/>
    </source>
</evidence>
<reference evidence="4" key="1">
    <citation type="journal article" date="2020" name="bioRxiv">
        <title>Hybrid origin of Populus tomentosa Carr. identified through genome sequencing and phylogenomic analysis.</title>
        <authorList>
            <person name="An X."/>
            <person name="Gao K."/>
            <person name="Chen Z."/>
            <person name="Li J."/>
            <person name="Yang X."/>
            <person name="Yang X."/>
            <person name="Zhou J."/>
            <person name="Guo T."/>
            <person name="Zhao T."/>
            <person name="Huang S."/>
            <person name="Miao D."/>
            <person name="Khan W.U."/>
            <person name="Rao P."/>
            <person name="Ye M."/>
            <person name="Lei B."/>
            <person name="Liao W."/>
            <person name="Wang J."/>
            <person name="Ji L."/>
            <person name="Li Y."/>
            <person name="Guo B."/>
            <person name="Mustafa N.S."/>
            <person name="Li S."/>
            <person name="Yun Q."/>
            <person name="Keller S.R."/>
            <person name="Mao J."/>
            <person name="Zhang R."/>
            <person name="Strauss S.H."/>
        </authorList>
    </citation>
    <scope>NUCLEOTIDE SEQUENCE</scope>
    <source>
        <strain evidence="4">GM15</strain>
        <tissue evidence="4">Leaf</tissue>
    </source>
</reference>
<evidence type="ECO:0000313" key="5">
    <source>
        <dbReference type="Proteomes" id="UP000886885"/>
    </source>
</evidence>
<evidence type="ECO:0000313" key="4">
    <source>
        <dbReference type="EMBL" id="KAG6736188.1"/>
    </source>
</evidence>
<dbReference type="PROSITE" id="PS51375">
    <property type="entry name" value="PPR"/>
    <property type="match status" value="6"/>
</dbReference>
<gene>
    <name evidence="4" type="ORF">POTOM_061087</name>
</gene>
<protein>
    <recommendedName>
        <fullName evidence="6">Pentatricopeptide repeat-containing protein</fullName>
    </recommendedName>
</protein>
<dbReference type="Pfam" id="PF13041">
    <property type="entry name" value="PPR_2"/>
    <property type="match status" value="2"/>
</dbReference>
<feature type="repeat" description="PPR" evidence="3">
    <location>
        <begin position="515"/>
        <end position="549"/>
    </location>
</feature>
<comment type="similarity">
    <text evidence="1">Belongs to the PPR family. P subfamily.</text>
</comment>
<dbReference type="AlphaFoldDB" id="A0A8X7XTQ7"/>
<dbReference type="PANTHER" id="PTHR47938">
    <property type="entry name" value="RESPIRATORY COMPLEX I CHAPERONE (CIA84), PUTATIVE (AFU_ORTHOLOGUE AFUA_2G06020)-RELATED"/>
    <property type="match status" value="1"/>
</dbReference>
<feature type="repeat" description="PPR" evidence="3">
    <location>
        <begin position="410"/>
        <end position="444"/>
    </location>
</feature>
<name>A0A8X7XTQ7_POPTO</name>
<feature type="repeat" description="PPR" evidence="3">
    <location>
        <begin position="269"/>
        <end position="303"/>
    </location>
</feature>
<feature type="repeat" description="PPR" evidence="3">
    <location>
        <begin position="480"/>
        <end position="514"/>
    </location>
</feature>
<feature type="repeat" description="PPR" evidence="3">
    <location>
        <begin position="550"/>
        <end position="585"/>
    </location>
</feature>
<comment type="caution">
    <text evidence="4">The sequence shown here is derived from an EMBL/GenBank/DDBJ whole genome shotgun (WGS) entry which is preliminary data.</text>
</comment>
<dbReference type="NCBIfam" id="TIGR00756">
    <property type="entry name" value="PPR"/>
    <property type="match status" value="5"/>
</dbReference>
<dbReference type="EMBL" id="JAAWWB010001212">
    <property type="protein sequence ID" value="KAG6736188.1"/>
    <property type="molecule type" value="Genomic_DNA"/>
</dbReference>
<sequence length="612" mass="68254">MNKTPPKLGFLAKKRVVQISQSSPADAETERERGREMWRSIAAKSRVVARNFGATKNPNNSNKVYPSQSHISIWVSSQSSENLRFLSYFSSNPNENDHCPPTNDDSSIISGEHNDTQFEGLSEQFPLPYSENGDARMDTCASGDVSVDSLAGEENVESETYMIDVEKLENVLHLLQSGDDGSLESALDTFSLDLHEEFVVKVLETPHVLGENLIRFFKWAMKKQGLSVTTRVIDVLVSSICSSDLRRKNAYALWDLVREIGEKNEGLVSVGSLNQLIALLSKLGKGKAALEVFDKSKDFGCVPDSETYYYTIEALCRRSFYDWAWIVCEKMLDQGPLPDSEKIGKIICWFCKGIKAKDAHKVYLLAKEKSKCPPKPAHYFLIGSLCRDDGTVNLALEMLNDFEGEARKYAIKPFSSVIRGLCRIKDLDGAKQLLSKMIVEGPPPGNAVFNTVISGYCKGGDMKEAIEIMKLMESRGLKPDVYTYTVIISGYSSGGQMEEACCILSEAKKKHSKLSPVTYHALIRGYCKLDQFDKALELLAEMEKFGVQPNADEYNKLIQSLCLKSLDWGTAEKLFAEMKEKGLYLNSITRSLITAVKELEQEGLAKEVSIEV</sequence>
<dbReference type="InterPro" id="IPR011990">
    <property type="entry name" value="TPR-like_helical_dom_sf"/>
</dbReference>
<dbReference type="Gene3D" id="1.25.40.10">
    <property type="entry name" value="Tetratricopeptide repeat domain"/>
    <property type="match status" value="3"/>
</dbReference>
<dbReference type="SUPFAM" id="SSF81901">
    <property type="entry name" value="HCP-like"/>
    <property type="match status" value="1"/>
</dbReference>
<dbReference type="OrthoDB" id="185373at2759"/>
<dbReference type="InterPro" id="IPR002885">
    <property type="entry name" value="PPR_rpt"/>
</dbReference>
<evidence type="ECO:0000256" key="2">
    <source>
        <dbReference type="ARBA" id="ARBA00022737"/>
    </source>
</evidence>
<keyword evidence="5" id="KW-1185">Reference proteome</keyword>
<dbReference type="Proteomes" id="UP000886885">
    <property type="component" value="Unassembled WGS sequence"/>
</dbReference>
<keyword evidence="2" id="KW-0677">Repeat</keyword>
<organism evidence="4 5">
    <name type="scientific">Populus tomentosa</name>
    <name type="common">Chinese white poplar</name>
    <dbReference type="NCBI Taxonomy" id="118781"/>
    <lineage>
        <taxon>Eukaryota</taxon>
        <taxon>Viridiplantae</taxon>
        <taxon>Streptophyta</taxon>
        <taxon>Embryophyta</taxon>
        <taxon>Tracheophyta</taxon>
        <taxon>Spermatophyta</taxon>
        <taxon>Magnoliopsida</taxon>
        <taxon>eudicotyledons</taxon>
        <taxon>Gunneridae</taxon>
        <taxon>Pentapetalae</taxon>
        <taxon>rosids</taxon>
        <taxon>fabids</taxon>
        <taxon>Malpighiales</taxon>
        <taxon>Salicaceae</taxon>
        <taxon>Saliceae</taxon>
        <taxon>Populus</taxon>
    </lineage>
</organism>